<reference evidence="1 2" key="2">
    <citation type="journal article" date="2022" name="Mol. Ecol. Resour.">
        <title>The genomes of chicory, endive, great burdock and yacon provide insights into Asteraceae paleo-polyploidization history and plant inulin production.</title>
        <authorList>
            <person name="Fan W."/>
            <person name="Wang S."/>
            <person name="Wang H."/>
            <person name="Wang A."/>
            <person name="Jiang F."/>
            <person name="Liu H."/>
            <person name="Zhao H."/>
            <person name="Xu D."/>
            <person name="Zhang Y."/>
        </authorList>
    </citation>
    <scope>NUCLEOTIDE SEQUENCE [LARGE SCALE GENOMIC DNA]</scope>
    <source>
        <strain evidence="2">cv. Niubang</strain>
    </source>
</reference>
<name>A0ACB9CIN6_ARCLA</name>
<dbReference type="Proteomes" id="UP001055879">
    <property type="component" value="Linkage Group LG04"/>
</dbReference>
<keyword evidence="2" id="KW-1185">Reference proteome</keyword>
<comment type="caution">
    <text evidence="1">The sequence shown here is derived from an EMBL/GenBank/DDBJ whole genome shotgun (WGS) entry which is preliminary data.</text>
</comment>
<sequence>MFFFYQQLHWIPQMCLKISTLSKESSVITERLSEWDNRGLGSLHRFGCGSIKLANKPSLNGWLQKLFEMNKQMKSNLLS</sequence>
<reference evidence="2" key="1">
    <citation type="journal article" date="2022" name="Mol. Ecol. Resour.">
        <title>The genomes of chicory, endive, great burdock and yacon provide insights into Asteraceae palaeo-polyploidization history and plant inulin production.</title>
        <authorList>
            <person name="Fan W."/>
            <person name="Wang S."/>
            <person name="Wang H."/>
            <person name="Wang A."/>
            <person name="Jiang F."/>
            <person name="Liu H."/>
            <person name="Zhao H."/>
            <person name="Xu D."/>
            <person name="Zhang Y."/>
        </authorList>
    </citation>
    <scope>NUCLEOTIDE SEQUENCE [LARGE SCALE GENOMIC DNA]</scope>
    <source>
        <strain evidence="2">cv. Niubang</strain>
    </source>
</reference>
<dbReference type="EMBL" id="CM042050">
    <property type="protein sequence ID" value="KAI3734113.1"/>
    <property type="molecule type" value="Genomic_DNA"/>
</dbReference>
<gene>
    <name evidence="1" type="ORF">L6452_13576</name>
</gene>
<proteinExistence type="predicted"/>
<protein>
    <submittedName>
        <fullName evidence="1">Uncharacterized protein</fullName>
    </submittedName>
</protein>
<evidence type="ECO:0000313" key="1">
    <source>
        <dbReference type="EMBL" id="KAI3734113.1"/>
    </source>
</evidence>
<accession>A0ACB9CIN6</accession>
<organism evidence="1 2">
    <name type="scientific">Arctium lappa</name>
    <name type="common">Greater burdock</name>
    <name type="synonym">Lappa major</name>
    <dbReference type="NCBI Taxonomy" id="4217"/>
    <lineage>
        <taxon>Eukaryota</taxon>
        <taxon>Viridiplantae</taxon>
        <taxon>Streptophyta</taxon>
        <taxon>Embryophyta</taxon>
        <taxon>Tracheophyta</taxon>
        <taxon>Spermatophyta</taxon>
        <taxon>Magnoliopsida</taxon>
        <taxon>eudicotyledons</taxon>
        <taxon>Gunneridae</taxon>
        <taxon>Pentapetalae</taxon>
        <taxon>asterids</taxon>
        <taxon>campanulids</taxon>
        <taxon>Asterales</taxon>
        <taxon>Asteraceae</taxon>
        <taxon>Carduoideae</taxon>
        <taxon>Cardueae</taxon>
        <taxon>Arctiinae</taxon>
        <taxon>Arctium</taxon>
    </lineage>
</organism>
<evidence type="ECO:0000313" key="2">
    <source>
        <dbReference type="Proteomes" id="UP001055879"/>
    </source>
</evidence>